<comment type="cofactor">
    <cofactor evidence="3">
        <name>[2Fe-2S] cluster</name>
        <dbReference type="ChEBI" id="CHEBI:190135"/>
    </cofactor>
</comment>
<dbReference type="EMBL" id="JAUZEE010000011">
    <property type="protein sequence ID" value="MDP4302435.1"/>
    <property type="molecule type" value="Genomic_DNA"/>
</dbReference>
<dbReference type="InterPro" id="IPR001709">
    <property type="entry name" value="Flavoprot_Pyr_Nucl_cyt_Rdtase"/>
</dbReference>
<comment type="caution">
    <text evidence="6">The sequence shown here is derived from an EMBL/GenBank/DDBJ whole genome shotgun (WGS) entry which is preliminary data.</text>
</comment>
<dbReference type="CDD" id="cd06189">
    <property type="entry name" value="flavin_oxioreductase"/>
    <property type="match status" value="1"/>
</dbReference>
<keyword evidence="2" id="KW-0408">Iron</keyword>
<dbReference type="Gene3D" id="3.40.50.80">
    <property type="entry name" value="Nucleotide-binding domain of ferredoxin-NADP reductase (FNR) module"/>
    <property type="match status" value="1"/>
</dbReference>
<evidence type="ECO:0000259" key="5">
    <source>
        <dbReference type="PROSITE" id="PS51384"/>
    </source>
</evidence>
<evidence type="ECO:0000313" key="6">
    <source>
        <dbReference type="EMBL" id="MDP4302435.1"/>
    </source>
</evidence>
<keyword evidence="7" id="KW-1185">Reference proteome</keyword>
<dbReference type="CDD" id="cd00207">
    <property type="entry name" value="fer2"/>
    <property type="match status" value="1"/>
</dbReference>
<keyword evidence="2" id="KW-0001">2Fe-2S</keyword>
<organism evidence="6 7">
    <name type="scientific">Leptothrix discophora</name>
    <dbReference type="NCBI Taxonomy" id="89"/>
    <lineage>
        <taxon>Bacteria</taxon>
        <taxon>Pseudomonadati</taxon>
        <taxon>Pseudomonadota</taxon>
        <taxon>Betaproteobacteria</taxon>
        <taxon>Burkholderiales</taxon>
        <taxon>Sphaerotilaceae</taxon>
        <taxon>Leptothrix</taxon>
    </lineage>
</organism>
<dbReference type="InterPro" id="IPR039261">
    <property type="entry name" value="FNR_nucleotide-bd"/>
</dbReference>
<dbReference type="InterPro" id="IPR050415">
    <property type="entry name" value="MRET"/>
</dbReference>
<dbReference type="InterPro" id="IPR012675">
    <property type="entry name" value="Beta-grasp_dom_sf"/>
</dbReference>
<dbReference type="InterPro" id="IPR001041">
    <property type="entry name" value="2Fe-2S_ferredoxin-type"/>
</dbReference>
<dbReference type="PROSITE" id="PS51085">
    <property type="entry name" value="2FE2S_FER_2"/>
    <property type="match status" value="1"/>
</dbReference>
<name>A0ABT9G7I4_LEPDI</name>
<accession>A0ABT9G7I4</accession>
<dbReference type="Pfam" id="PF00111">
    <property type="entry name" value="Fer2"/>
    <property type="match status" value="1"/>
</dbReference>
<dbReference type="PROSITE" id="PS51384">
    <property type="entry name" value="FAD_FR"/>
    <property type="match status" value="1"/>
</dbReference>
<feature type="domain" description="2Fe-2S ferredoxin-type" evidence="4">
    <location>
        <begin position="3"/>
        <end position="92"/>
    </location>
</feature>
<dbReference type="InterPro" id="IPR017938">
    <property type="entry name" value="Riboflavin_synthase-like_b-brl"/>
</dbReference>
<gene>
    <name evidence="6" type="ORF">Q8X39_17490</name>
</gene>
<dbReference type="PRINTS" id="PR00410">
    <property type="entry name" value="PHEHYDRXLASE"/>
</dbReference>
<dbReference type="InterPro" id="IPR036010">
    <property type="entry name" value="2Fe-2S_ferredoxin-like_sf"/>
</dbReference>
<dbReference type="PANTHER" id="PTHR47354">
    <property type="entry name" value="NADH OXIDOREDUCTASE HCR"/>
    <property type="match status" value="1"/>
</dbReference>
<dbReference type="InterPro" id="IPR017927">
    <property type="entry name" value="FAD-bd_FR_type"/>
</dbReference>
<evidence type="ECO:0000256" key="1">
    <source>
        <dbReference type="ARBA" id="ARBA00001974"/>
    </source>
</evidence>
<evidence type="ECO:0000313" key="7">
    <source>
        <dbReference type="Proteomes" id="UP001235760"/>
    </source>
</evidence>
<dbReference type="Gene3D" id="3.10.20.30">
    <property type="match status" value="1"/>
</dbReference>
<keyword evidence="2" id="KW-0479">Metal-binding</keyword>
<evidence type="ECO:0000256" key="3">
    <source>
        <dbReference type="ARBA" id="ARBA00034078"/>
    </source>
</evidence>
<reference evidence="6 7" key="1">
    <citation type="submission" date="2023-08" db="EMBL/GenBank/DDBJ databases">
        <authorList>
            <person name="Roldan D.M."/>
            <person name="Menes R.J."/>
        </authorList>
    </citation>
    <scope>NUCLEOTIDE SEQUENCE [LARGE SCALE GENOMIC DNA]</scope>
    <source>
        <strain evidence="6 7">CCM 2812</strain>
    </source>
</reference>
<dbReference type="InterPro" id="IPR008333">
    <property type="entry name" value="Cbr1-like_FAD-bd_dom"/>
</dbReference>
<dbReference type="Gene3D" id="2.40.30.10">
    <property type="entry name" value="Translation factors"/>
    <property type="match status" value="1"/>
</dbReference>
<dbReference type="PRINTS" id="PR00371">
    <property type="entry name" value="FPNCR"/>
</dbReference>
<dbReference type="InterPro" id="IPR001433">
    <property type="entry name" value="OxRdtase_FAD/NAD-bd"/>
</dbReference>
<protein>
    <submittedName>
        <fullName evidence="6">2Fe-2S iron-sulfur cluster-binding protein</fullName>
    </submittedName>
</protein>
<dbReference type="Proteomes" id="UP001235760">
    <property type="component" value="Unassembled WGS sequence"/>
</dbReference>
<proteinExistence type="predicted"/>
<sequence>MPHTVHWLEPGLRFEVADGETVLDAALRQQVALPHDCRFGGCGSCRMTLQDGAVDYDELPLALSPEEAESGQVLCCQARPLRDLVLCAPPGAALPPTRRGTARVESLRQLADDVLHLGLRVELPDDEPLAWLPGQYLNVKLPDGRSRSFSMASRPSGDNHVDLHVRRIPGGHFTDRVAPTLRPGERMDVELPLGSFRLRPEAWRPLVMVATGTGLAPIKAMLESLMDDPDCPPVSLYWGARTPADLYLHEQIAGWGERLHDFRYVPVLSRAGADWDGRRGHVQDAVLDDLPDLSEHALYLCGSPAMIETARVAFTLAGAESAHLHSDSFVFQPR</sequence>
<comment type="cofactor">
    <cofactor evidence="1">
        <name>FAD</name>
        <dbReference type="ChEBI" id="CHEBI:57692"/>
    </cofactor>
</comment>
<dbReference type="InterPro" id="IPR006058">
    <property type="entry name" value="2Fe2S_fd_BS"/>
</dbReference>
<dbReference type="Pfam" id="PF00175">
    <property type="entry name" value="NAD_binding_1"/>
    <property type="match status" value="1"/>
</dbReference>
<dbReference type="Pfam" id="PF00970">
    <property type="entry name" value="FAD_binding_6"/>
    <property type="match status" value="1"/>
</dbReference>
<dbReference type="RefSeq" id="WP_305750972.1">
    <property type="nucleotide sequence ID" value="NZ_JAUZEE010000011.1"/>
</dbReference>
<dbReference type="SUPFAM" id="SSF63380">
    <property type="entry name" value="Riboflavin synthase domain-like"/>
    <property type="match status" value="1"/>
</dbReference>
<dbReference type="SUPFAM" id="SSF52343">
    <property type="entry name" value="Ferredoxin reductase-like, C-terminal NADP-linked domain"/>
    <property type="match status" value="1"/>
</dbReference>
<feature type="domain" description="FAD-binding FR-type" evidence="5">
    <location>
        <begin position="97"/>
        <end position="199"/>
    </location>
</feature>
<dbReference type="PANTHER" id="PTHR47354:SF5">
    <property type="entry name" value="PROTEIN RFBI"/>
    <property type="match status" value="1"/>
</dbReference>
<evidence type="ECO:0000259" key="4">
    <source>
        <dbReference type="PROSITE" id="PS51085"/>
    </source>
</evidence>
<dbReference type="PROSITE" id="PS00197">
    <property type="entry name" value="2FE2S_FER_1"/>
    <property type="match status" value="1"/>
</dbReference>
<evidence type="ECO:0000256" key="2">
    <source>
        <dbReference type="ARBA" id="ARBA00022714"/>
    </source>
</evidence>
<dbReference type="SUPFAM" id="SSF54292">
    <property type="entry name" value="2Fe-2S ferredoxin-like"/>
    <property type="match status" value="1"/>
</dbReference>
<keyword evidence="2" id="KW-0411">Iron-sulfur</keyword>